<dbReference type="Proteomes" id="UP001313282">
    <property type="component" value="Unassembled WGS sequence"/>
</dbReference>
<dbReference type="Gene3D" id="3.40.50.300">
    <property type="entry name" value="P-loop containing nucleotide triphosphate hydrolases"/>
    <property type="match status" value="1"/>
</dbReference>
<dbReference type="PANTHER" id="PTHR15641">
    <property type="entry name" value="ELONGATOR COMPLEX PROTEIN 5"/>
    <property type="match status" value="1"/>
</dbReference>
<evidence type="ECO:0000256" key="2">
    <source>
        <dbReference type="ARBA" id="ARBA00004496"/>
    </source>
</evidence>
<gene>
    <name evidence="9" type="ORF">TWF718_003963</name>
</gene>
<evidence type="ECO:0000256" key="5">
    <source>
        <dbReference type="ARBA" id="ARBA00020264"/>
    </source>
</evidence>
<evidence type="ECO:0000256" key="8">
    <source>
        <dbReference type="ARBA" id="ARBA00023242"/>
    </source>
</evidence>
<evidence type="ECO:0000256" key="1">
    <source>
        <dbReference type="ARBA" id="ARBA00004123"/>
    </source>
</evidence>
<dbReference type="GO" id="GO:0033588">
    <property type="term" value="C:elongator holoenzyme complex"/>
    <property type="evidence" value="ECO:0007669"/>
    <property type="project" value="InterPro"/>
</dbReference>
<evidence type="ECO:0000256" key="6">
    <source>
        <dbReference type="ARBA" id="ARBA00022490"/>
    </source>
</evidence>
<dbReference type="Pfam" id="PF10483">
    <property type="entry name" value="Elong_Iki1"/>
    <property type="match status" value="1"/>
</dbReference>
<accession>A0AAN8MWY6</accession>
<dbReference type="InterPro" id="IPR027417">
    <property type="entry name" value="P-loop_NTPase"/>
</dbReference>
<keyword evidence="10" id="KW-1185">Reference proteome</keyword>
<reference evidence="9 10" key="1">
    <citation type="submission" date="2019-10" db="EMBL/GenBank/DDBJ databases">
        <authorList>
            <person name="Palmer J.M."/>
        </authorList>
    </citation>
    <scope>NUCLEOTIDE SEQUENCE [LARGE SCALE GENOMIC DNA]</scope>
    <source>
        <strain evidence="9 10">TWF718</strain>
    </source>
</reference>
<dbReference type="GO" id="GO:0005829">
    <property type="term" value="C:cytosol"/>
    <property type="evidence" value="ECO:0007669"/>
    <property type="project" value="TreeGrafter"/>
</dbReference>
<comment type="pathway">
    <text evidence="3">tRNA modification; 5-methoxycarbonylmethyl-2-thiouridine-tRNA biosynthesis.</text>
</comment>
<name>A0AAN8MWY6_9PEZI</name>
<dbReference type="PANTHER" id="PTHR15641:SF1">
    <property type="entry name" value="ELONGATOR COMPLEX PROTEIN 5"/>
    <property type="match status" value="1"/>
</dbReference>
<comment type="caution">
    <text evidence="9">The sequence shown here is derived from an EMBL/GenBank/DDBJ whole genome shotgun (WGS) entry which is preliminary data.</text>
</comment>
<keyword evidence="8" id="KW-0539">Nucleus</keyword>
<dbReference type="EMBL" id="JAVHNR010000002">
    <property type="protein sequence ID" value="KAK6350777.1"/>
    <property type="molecule type" value="Genomic_DNA"/>
</dbReference>
<keyword evidence="7" id="KW-0819">tRNA processing</keyword>
<dbReference type="AlphaFoldDB" id="A0AAN8MWY6"/>
<evidence type="ECO:0000256" key="3">
    <source>
        <dbReference type="ARBA" id="ARBA00005043"/>
    </source>
</evidence>
<evidence type="ECO:0000256" key="4">
    <source>
        <dbReference type="ARBA" id="ARBA00009567"/>
    </source>
</evidence>
<dbReference type="GO" id="GO:0002098">
    <property type="term" value="P:tRNA wobble uridine modification"/>
    <property type="evidence" value="ECO:0007669"/>
    <property type="project" value="InterPro"/>
</dbReference>
<dbReference type="GO" id="GO:0005634">
    <property type="term" value="C:nucleus"/>
    <property type="evidence" value="ECO:0007669"/>
    <property type="project" value="UniProtKB-SubCell"/>
</dbReference>
<proteinExistence type="inferred from homology"/>
<sequence length="369" mass="40196">MAPPQANAKTVQYRRTHNLLLGTRLLSQRGTPSPFTLILDSLEQSSAPLVEEYISRAKLLRLNIIFISFTTLRPPKDVNKVIKARGKSLDTLQRELIAATTTSATTAAAAGQQDPTKVQNMVIIDSTNHLVSISSEQGAKTNMSLSTFLSSILAPSVTIIATYHTDIPRIPSTPTTTTNAYIPSPLDLLKYLCTTLITVYSASHIFAQKRALDKSLPPPSFGLDEGIEGSLTSLGSNAGWCESCGIEEKSRGLIYELEHRRMSGRAMSEWFCLLCHAPSKRSKERLILLEDHPAYNPTIADVPSGNGGGGAVEDSDLTFSLGLTAKQKSDREGVVLPYFDAQNEEGGTGGRILYVPGREDDWDDEEDEI</sequence>
<keyword evidence="6" id="KW-0963">Cytoplasm</keyword>
<evidence type="ECO:0000313" key="9">
    <source>
        <dbReference type="EMBL" id="KAK6350777.1"/>
    </source>
</evidence>
<comment type="similarity">
    <text evidence="4">Belongs to the ELP5 family.</text>
</comment>
<dbReference type="InterPro" id="IPR019519">
    <property type="entry name" value="Elp5"/>
</dbReference>
<comment type="subcellular location">
    <subcellularLocation>
        <location evidence="2">Cytoplasm</location>
    </subcellularLocation>
    <subcellularLocation>
        <location evidence="1">Nucleus</location>
    </subcellularLocation>
</comment>
<organism evidence="9 10">
    <name type="scientific">Orbilia javanica</name>
    <dbReference type="NCBI Taxonomy" id="47235"/>
    <lineage>
        <taxon>Eukaryota</taxon>
        <taxon>Fungi</taxon>
        <taxon>Dikarya</taxon>
        <taxon>Ascomycota</taxon>
        <taxon>Pezizomycotina</taxon>
        <taxon>Orbiliomycetes</taxon>
        <taxon>Orbiliales</taxon>
        <taxon>Orbiliaceae</taxon>
        <taxon>Orbilia</taxon>
    </lineage>
</organism>
<evidence type="ECO:0000256" key="7">
    <source>
        <dbReference type="ARBA" id="ARBA00022694"/>
    </source>
</evidence>
<protein>
    <recommendedName>
        <fullName evidence="5">Elongator complex protein 5</fullName>
    </recommendedName>
</protein>
<dbReference type="CDD" id="cd19496">
    <property type="entry name" value="Elp5"/>
    <property type="match status" value="1"/>
</dbReference>
<evidence type="ECO:0000313" key="10">
    <source>
        <dbReference type="Proteomes" id="UP001313282"/>
    </source>
</evidence>
<dbReference type="GO" id="GO:0000049">
    <property type="term" value="F:tRNA binding"/>
    <property type="evidence" value="ECO:0007669"/>
    <property type="project" value="TreeGrafter"/>
</dbReference>